<gene>
    <name evidence="2" type="ORF">A4G16_02495</name>
</gene>
<dbReference type="InterPro" id="IPR030395">
    <property type="entry name" value="GP_PDE_dom"/>
</dbReference>
<proteinExistence type="predicted"/>
<dbReference type="GO" id="GO:0008081">
    <property type="term" value="F:phosphoric diester hydrolase activity"/>
    <property type="evidence" value="ECO:0007669"/>
    <property type="project" value="InterPro"/>
</dbReference>
<dbReference type="Proteomes" id="UP000501366">
    <property type="component" value="Chromosome"/>
</dbReference>
<dbReference type="PANTHER" id="PTHR46211">
    <property type="entry name" value="GLYCEROPHOSPHORYL DIESTER PHOSPHODIESTERASE"/>
    <property type="match status" value="1"/>
</dbReference>
<dbReference type="Pfam" id="PF03009">
    <property type="entry name" value="GDPD"/>
    <property type="match status" value="1"/>
</dbReference>
<sequence length="296" mass="33687">MTFDFHSAKRGIILANPHRGYCTQFPENTMPAFQAVLDNGLHTIEIDTVMTADEQFVVIHDTTIDRTSNGTGYVEQMTLSELKQYDFGCYFGEAFKNTPIPELREVLKWAVENGVGLVVELKQRRNHARCAEVLANLFRETGSVDNVILLGFDHVLLNRVKTLLPQTKIQVVTLARYQNQLQAVLGSNADSVCCEYHFVAKEDLIAYKNAGLTTRLFLHSAKPGEILSTTQRYNEKYGYDAESEIIEWLREGLIDMLSHDDIGYLKSMIERAGKVKSERDNCDEKSEIIRSRFYCT</sequence>
<feature type="domain" description="GP-PDE" evidence="1">
    <location>
        <begin position="13"/>
        <end position="261"/>
    </location>
</feature>
<accession>A0A6G8JGW4</accession>
<dbReference type="RefSeq" id="WP_165888570.1">
    <property type="nucleotide sequence ID" value="NZ_CP015030.1"/>
</dbReference>
<dbReference type="EMBL" id="CP015030">
    <property type="protein sequence ID" value="QIM66319.1"/>
    <property type="molecule type" value="Genomic_DNA"/>
</dbReference>
<name>A0A6G8JGW4_9PAST</name>
<evidence type="ECO:0000313" key="3">
    <source>
        <dbReference type="Proteomes" id="UP000501366"/>
    </source>
</evidence>
<reference evidence="2 3" key="1">
    <citation type="submission" date="2016-03" db="EMBL/GenBank/DDBJ databases">
        <authorList>
            <person name="Bojesen A.M."/>
            <person name="Planet P."/>
            <person name="Hansen M.J."/>
        </authorList>
    </citation>
    <scope>NUCLEOTIDE SEQUENCE [LARGE SCALE GENOMIC DNA]</scope>
    <source>
        <strain evidence="2 3">B 234/94</strain>
    </source>
</reference>
<dbReference type="PROSITE" id="PS51704">
    <property type="entry name" value="GP_PDE"/>
    <property type="match status" value="1"/>
</dbReference>
<dbReference type="PANTHER" id="PTHR46211:SF1">
    <property type="entry name" value="GLYCEROPHOSPHODIESTER PHOSPHODIESTERASE, CYTOPLASMIC"/>
    <property type="match status" value="1"/>
</dbReference>
<dbReference type="InterPro" id="IPR017946">
    <property type="entry name" value="PLC-like_Pdiesterase_TIM-brl"/>
</dbReference>
<evidence type="ECO:0000313" key="2">
    <source>
        <dbReference type="EMBL" id="QIM66319.1"/>
    </source>
</evidence>
<dbReference type="GO" id="GO:0006629">
    <property type="term" value="P:lipid metabolic process"/>
    <property type="evidence" value="ECO:0007669"/>
    <property type="project" value="InterPro"/>
</dbReference>
<dbReference type="SUPFAM" id="SSF51695">
    <property type="entry name" value="PLC-like phosphodiesterases"/>
    <property type="match status" value="1"/>
</dbReference>
<dbReference type="KEGG" id="mgra:A4G16_02495"/>
<evidence type="ECO:0000259" key="1">
    <source>
        <dbReference type="PROSITE" id="PS51704"/>
    </source>
</evidence>
<protein>
    <submittedName>
        <fullName evidence="2">Glycerophosphodiester phosphodiesterase</fullName>
    </submittedName>
</protein>
<dbReference type="AlphaFoldDB" id="A0A6G8JGW4"/>
<dbReference type="Gene3D" id="3.20.20.190">
    <property type="entry name" value="Phosphatidylinositol (PI) phosphodiesterase"/>
    <property type="match status" value="1"/>
</dbReference>
<organism evidence="2 3">
    <name type="scientific">Mannheimia granulomatis</name>
    <dbReference type="NCBI Taxonomy" id="85402"/>
    <lineage>
        <taxon>Bacteria</taxon>
        <taxon>Pseudomonadati</taxon>
        <taxon>Pseudomonadota</taxon>
        <taxon>Gammaproteobacteria</taxon>
        <taxon>Pasteurellales</taxon>
        <taxon>Pasteurellaceae</taxon>
        <taxon>Mannheimia</taxon>
    </lineage>
</organism>